<comment type="similarity">
    <text evidence="1">Belongs to the protein kinase superfamily. TKL Ser/Thr protein kinase family.</text>
</comment>
<accession>A0A915Z1P5</accession>
<dbReference type="InterPro" id="IPR050940">
    <property type="entry name" value="Actin_reg-Ser/Thr_kinase"/>
</dbReference>
<comment type="caution">
    <text evidence="8">The sequence shown here is derived from an EMBL/GenBank/DDBJ whole genome shotgun (WGS) entry which is preliminary data.</text>
</comment>
<dbReference type="InterPro" id="IPR000719">
    <property type="entry name" value="Prot_kinase_dom"/>
</dbReference>
<keyword evidence="6" id="KW-0067">ATP-binding</keyword>
<dbReference type="GO" id="GO:0004674">
    <property type="term" value="F:protein serine/threonine kinase activity"/>
    <property type="evidence" value="ECO:0007669"/>
    <property type="project" value="UniProtKB-KW"/>
</dbReference>
<dbReference type="AlphaFoldDB" id="A0A915Z1P5"/>
<keyword evidence="2" id="KW-0723">Serine/threonine-protein kinase</keyword>
<evidence type="ECO:0000256" key="5">
    <source>
        <dbReference type="ARBA" id="ARBA00022777"/>
    </source>
</evidence>
<evidence type="ECO:0000256" key="3">
    <source>
        <dbReference type="ARBA" id="ARBA00022679"/>
    </source>
</evidence>
<dbReference type="Proteomes" id="UP000684084">
    <property type="component" value="Unassembled WGS sequence"/>
</dbReference>
<proteinExistence type="inferred from homology"/>
<dbReference type="Pfam" id="PF07714">
    <property type="entry name" value="PK_Tyr_Ser-Thr"/>
    <property type="match status" value="1"/>
</dbReference>
<dbReference type="EMBL" id="CAGKOT010000012">
    <property type="protein sequence ID" value="CAB5358194.1"/>
    <property type="molecule type" value="Genomic_DNA"/>
</dbReference>
<evidence type="ECO:0000256" key="4">
    <source>
        <dbReference type="ARBA" id="ARBA00022741"/>
    </source>
</evidence>
<dbReference type="PANTHER" id="PTHR46485:SF5">
    <property type="entry name" value="CENTER DIVIDER, ISOFORM A"/>
    <property type="match status" value="1"/>
</dbReference>
<dbReference type="InterPro" id="IPR001245">
    <property type="entry name" value="Ser-Thr/Tyr_kinase_cat_dom"/>
</dbReference>
<organism evidence="8 9">
    <name type="scientific">Rhizophagus irregularis</name>
    <dbReference type="NCBI Taxonomy" id="588596"/>
    <lineage>
        <taxon>Eukaryota</taxon>
        <taxon>Fungi</taxon>
        <taxon>Fungi incertae sedis</taxon>
        <taxon>Mucoromycota</taxon>
        <taxon>Glomeromycotina</taxon>
        <taxon>Glomeromycetes</taxon>
        <taxon>Glomerales</taxon>
        <taxon>Glomeraceae</taxon>
        <taxon>Rhizophagus</taxon>
    </lineage>
</organism>
<name>A0A915Z1P5_9GLOM</name>
<sequence>MCVTVNEIINEFKFQCQVKSHENITRFYGVTTDNSKKYLLVMEYANNGTLRNYMKEHFINLTWNDKLNLALQLARAVSYLHDEGILHHDLHSKNVLVHQGLREKPVANTPVDYVKIYIDCWNNEPDNRPIINEYTS</sequence>
<keyword evidence="5" id="KW-0418">Kinase</keyword>
<evidence type="ECO:0000259" key="7">
    <source>
        <dbReference type="PROSITE" id="PS50011"/>
    </source>
</evidence>
<dbReference type="PROSITE" id="PS50011">
    <property type="entry name" value="PROTEIN_KINASE_DOM"/>
    <property type="match status" value="1"/>
</dbReference>
<keyword evidence="4" id="KW-0547">Nucleotide-binding</keyword>
<evidence type="ECO:0000256" key="2">
    <source>
        <dbReference type="ARBA" id="ARBA00022527"/>
    </source>
</evidence>
<dbReference type="PANTHER" id="PTHR46485">
    <property type="entry name" value="LIM DOMAIN KINASE 1"/>
    <property type="match status" value="1"/>
</dbReference>
<keyword evidence="3" id="KW-0808">Transferase</keyword>
<evidence type="ECO:0000313" key="8">
    <source>
        <dbReference type="EMBL" id="CAB5358194.1"/>
    </source>
</evidence>
<evidence type="ECO:0000256" key="6">
    <source>
        <dbReference type="ARBA" id="ARBA00022840"/>
    </source>
</evidence>
<dbReference type="GO" id="GO:0005524">
    <property type="term" value="F:ATP binding"/>
    <property type="evidence" value="ECO:0007669"/>
    <property type="project" value="UniProtKB-KW"/>
</dbReference>
<gene>
    <name evidence="8" type="ORF">CHRIB12_LOCUS7164</name>
</gene>
<protein>
    <recommendedName>
        <fullName evidence="7">Protein kinase domain-containing protein</fullName>
    </recommendedName>
</protein>
<dbReference type="OrthoDB" id="4062651at2759"/>
<evidence type="ECO:0000313" key="9">
    <source>
        <dbReference type="Proteomes" id="UP000684084"/>
    </source>
</evidence>
<feature type="domain" description="Protein kinase" evidence="7">
    <location>
        <begin position="1"/>
        <end position="136"/>
    </location>
</feature>
<reference evidence="8" key="1">
    <citation type="submission" date="2020-05" db="EMBL/GenBank/DDBJ databases">
        <authorList>
            <person name="Rincon C."/>
            <person name="Sanders R I."/>
            <person name="Robbins C."/>
            <person name="Chaturvedi A."/>
        </authorList>
    </citation>
    <scope>NUCLEOTIDE SEQUENCE</scope>
    <source>
        <strain evidence="8">CHB12</strain>
    </source>
</reference>
<evidence type="ECO:0000256" key="1">
    <source>
        <dbReference type="ARBA" id="ARBA00005843"/>
    </source>
</evidence>